<organism evidence="3">
    <name type="scientific">Rosellinia necatrix</name>
    <name type="common">White root-rot fungus</name>
    <dbReference type="NCBI Taxonomy" id="77044"/>
    <lineage>
        <taxon>Eukaryota</taxon>
        <taxon>Fungi</taxon>
        <taxon>Dikarya</taxon>
        <taxon>Ascomycota</taxon>
        <taxon>Pezizomycotina</taxon>
        <taxon>Sordariomycetes</taxon>
        <taxon>Xylariomycetidae</taxon>
        <taxon>Xylariales</taxon>
        <taxon>Xylariaceae</taxon>
        <taxon>Rosellinia</taxon>
    </lineage>
</organism>
<feature type="transmembrane region" description="Helical" evidence="2">
    <location>
        <begin position="214"/>
        <end position="237"/>
    </location>
</feature>
<keyword evidence="2" id="KW-0812">Transmembrane</keyword>
<keyword evidence="2" id="KW-0472">Membrane</keyword>
<feature type="transmembrane region" description="Helical" evidence="2">
    <location>
        <begin position="176"/>
        <end position="194"/>
    </location>
</feature>
<dbReference type="OMA" id="SECYPWA"/>
<feature type="compositionally biased region" description="Acidic residues" evidence="1">
    <location>
        <begin position="254"/>
        <end position="272"/>
    </location>
</feature>
<dbReference type="AlphaFoldDB" id="A0A1W2TNT9"/>
<feature type="transmembrane region" description="Helical" evidence="2">
    <location>
        <begin position="142"/>
        <end position="164"/>
    </location>
</feature>
<evidence type="ECO:0000256" key="2">
    <source>
        <dbReference type="SAM" id="Phobius"/>
    </source>
</evidence>
<dbReference type="Pfam" id="PF03596">
    <property type="entry name" value="Cad"/>
    <property type="match status" value="1"/>
</dbReference>
<keyword evidence="4" id="KW-1185">Reference proteome</keyword>
<gene>
    <name evidence="3" type="ORF">SAMD00023353_4300710</name>
</gene>
<keyword evidence="2" id="KW-1133">Transmembrane helix</keyword>
<reference evidence="3" key="1">
    <citation type="submission" date="2016-03" db="EMBL/GenBank/DDBJ databases">
        <title>Draft genome sequence of Rosellinia necatrix.</title>
        <authorList>
            <person name="Kanematsu S."/>
        </authorList>
    </citation>
    <scope>NUCLEOTIDE SEQUENCE [LARGE SCALE GENOMIC DNA]</scope>
    <source>
        <strain evidence="3">W97</strain>
    </source>
</reference>
<feature type="transmembrane region" description="Helical" evidence="2">
    <location>
        <begin position="7"/>
        <end position="29"/>
    </location>
</feature>
<accession>A0A1W2TNT9</accession>
<dbReference type="OrthoDB" id="3791566at2759"/>
<evidence type="ECO:0000313" key="3">
    <source>
        <dbReference type="EMBL" id="GAP90035.1"/>
    </source>
</evidence>
<feature type="transmembrane region" description="Helical" evidence="2">
    <location>
        <begin position="49"/>
        <end position="69"/>
    </location>
</feature>
<dbReference type="EMBL" id="DF977488">
    <property type="protein sequence ID" value="GAP90035.1"/>
    <property type="molecule type" value="Genomic_DNA"/>
</dbReference>
<evidence type="ECO:0000256" key="1">
    <source>
        <dbReference type="SAM" id="MobiDB-lite"/>
    </source>
</evidence>
<protein>
    <submittedName>
        <fullName evidence="3">Putative cadmium resistance transporter</fullName>
    </submittedName>
</protein>
<name>A0A1W2TNT9_ROSNE</name>
<feature type="region of interest" description="Disordered" evidence="1">
    <location>
        <begin position="248"/>
        <end position="307"/>
    </location>
</feature>
<dbReference type="InterPro" id="IPR004676">
    <property type="entry name" value="Cd-R_transporter"/>
</dbReference>
<feature type="transmembrane region" description="Helical" evidence="2">
    <location>
        <begin position="76"/>
        <end position="94"/>
    </location>
</feature>
<sequence>MQFGEAVGTAALSFAVTNIDDAFLLVTFFAESASSSNSLTPLKITIGQFIGFTIIIVISLIGFAVSIVLPSEPIGFLGLFPIVLGFWKLLELLLPTPPNESENPAVEGFKSIVKVASITLLNGGDNVGTYISLFSQVDGVEIAIYVVVYYILLGVWCLVAFLIVKQKHLLFIIEKSVGVLIPFLYMGLGVYIIIKSRAYPWSIDRIDKALSQHPGQAILATTTTFLLLTALGIMVWVRVLRRRRSREDSVPAITDEEANPTEDNTSDTEGEVDALHTSIPVPQDIEPEHVPTPNTAPRPADQAPAPC</sequence>
<dbReference type="Proteomes" id="UP000054516">
    <property type="component" value="Unassembled WGS sequence"/>
</dbReference>
<proteinExistence type="predicted"/>
<evidence type="ECO:0000313" key="4">
    <source>
        <dbReference type="Proteomes" id="UP000054516"/>
    </source>
</evidence>